<dbReference type="InterPro" id="IPR001763">
    <property type="entry name" value="Rhodanese-like_dom"/>
</dbReference>
<dbReference type="CDD" id="cd00158">
    <property type="entry name" value="RHOD"/>
    <property type="match status" value="1"/>
</dbReference>
<dbReference type="InterPro" id="IPR036873">
    <property type="entry name" value="Rhodanese-like_dom_sf"/>
</dbReference>
<evidence type="ECO:0000259" key="1">
    <source>
        <dbReference type="PROSITE" id="PS50206"/>
    </source>
</evidence>
<dbReference type="PANTHER" id="PTHR43031:SF1">
    <property type="entry name" value="PYRIDINE NUCLEOTIDE-DISULPHIDE OXIDOREDUCTASE"/>
    <property type="match status" value="1"/>
</dbReference>
<sequence>MCRVHFGELSALNFFDAVLVSEFKCLKHTAMVIHLSPEEVAAKLRCSCELILLDVRTPAEFLARRIPQSINIPLDELYARHTELDASREIIVLCEHGIRSIAASGLLSQLGFKRVFNMVGGLSRWRHETISG</sequence>
<protein>
    <submittedName>
        <fullName evidence="2">Rhodanese-like domain-containing protein</fullName>
    </submittedName>
</protein>
<dbReference type="AlphaFoldDB" id="A0A395M1B0"/>
<gene>
    <name evidence="2" type="ORF">D0433_07875</name>
</gene>
<dbReference type="InterPro" id="IPR050229">
    <property type="entry name" value="GlpE_sulfurtransferase"/>
</dbReference>
<evidence type="ECO:0000313" key="3">
    <source>
        <dbReference type="Proteomes" id="UP000266389"/>
    </source>
</evidence>
<evidence type="ECO:0000313" key="2">
    <source>
        <dbReference type="EMBL" id="RFM24008.1"/>
    </source>
</evidence>
<dbReference type="Pfam" id="PF00581">
    <property type="entry name" value="Rhodanese"/>
    <property type="match status" value="1"/>
</dbReference>
<dbReference type="SUPFAM" id="SSF52821">
    <property type="entry name" value="Rhodanese/Cell cycle control phosphatase"/>
    <property type="match status" value="1"/>
</dbReference>
<comment type="caution">
    <text evidence="2">The sequence shown here is derived from an EMBL/GenBank/DDBJ whole genome shotgun (WGS) entry which is preliminary data.</text>
</comment>
<proteinExistence type="predicted"/>
<dbReference type="PANTHER" id="PTHR43031">
    <property type="entry name" value="FAD-DEPENDENT OXIDOREDUCTASE"/>
    <property type="match status" value="1"/>
</dbReference>
<dbReference type="Proteomes" id="UP000266389">
    <property type="component" value="Unassembled WGS sequence"/>
</dbReference>
<organism evidence="2 3">
    <name type="scientific">Candidatus Thermochlorobacter aerophilus</name>
    <dbReference type="NCBI Taxonomy" id="1868324"/>
    <lineage>
        <taxon>Bacteria</taxon>
        <taxon>Pseudomonadati</taxon>
        <taxon>Chlorobiota</taxon>
        <taxon>Chlorobiia</taxon>
        <taxon>Chlorobiales</taxon>
        <taxon>Candidatus Thermochlorobacteriaceae</taxon>
        <taxon>Candidatus Thermochlorobacter</taxon>
    </lineage>
</organism>
<dbReference type="SMART" id="SM00450">
    <property type="entry name" value="RHOD"/>
    <property type="match status" value="1"/>
</dbReference>
<dbReference type="PROSITE" id="PS50206">
    <property type="entry name" value="RHODANESE_3"/>
    <property type="match status" value="1"/>
</dbReference>
<dbReference type="Gene3D" id="3.40.250.10">
    <property type="entry name" value="Rhodanese-like domain"/>
    <property type="match status" value="1"/>
</dbReference>
<name>A0A395M1B0_9BACT</name>
<dbReference type="EMBL" id="PHFL01000049">
    <property type="protein sequence ID" value="RFM24008.1"/>
    <property type="molecule type" value="Genomic_DNA"/>
</dbReference>
<accession>A0A395M1B0</accession>
<feature type="domain" description="Rhodanese" evidence="1">
    <location>
        <begin position="46"/>
        <end position="130"/>
    </location>
</feature>
<reference evidence="2 3" key="1">
    <citation type="journal article" date="2011" name="ISME J.">
        <title>Community ecology of hot spring cyanobacterial mats: predominant populations and their functional potential.</title>
        <authorList>
            <person name="Klatt C.G."/>
            <person name="Wood J.M."/>
            <person name="Rusch D.B."/>
            <person name="Bateson M.M."/>
            <person name="Hamamura N."/>
            <person name="Heidelberg J.F."/>
            <person name="Grossman A.R."/>
            <person name="Bhaya D."/>
            <person name="Cohan F.M."/>
            <person name="Kuhl M."/>
            <person name="Bryant D.A."/>
            <person name="Ward D.M."/>
        </authorList>
    </citation>
    <scope>NUCLEOTIDE SEQUENCE [LARGE SCALE GENOMIC DNA]</scope>
    <source>
        <strain evidence="2">OS</strain>
    </source>
</reference>